<gene>
    <name evidence="8" type="ORF">CU320_14275</name>
</gene>
<dbReference type="CDD" id="cd03768">
    <property type="entry name" value="SR_ResInv"/>
    <property type="match status" value="1"/>
</dbReference>
<dbReference type="Proteomes" id="UP000242351">
    <property type="component" value="Unassembled WGS sequence"/>
</dbReference>
<protein>
    <submittedName>
        <fullName evidence="8">Transposase</fullName>
    </submittedName>
</protein>
<reference evidence="8 9" key="2">
    <citation type="submission" date="2017-12" db="EMBL/GenBank/DDBJ databases">
        <title>Revising the taxonomy of the Acinetobacter lwoffii group: the description of Acinetobacter pseudolwoffii sp. nov. and emended description of Acinetobacter lwoffii.</title>
        <authorList>
            <person name="Nemec A."/>
        </authorList>
    </citation>
    <scope>NUCLEOTIDE SEQUENCE [LARGE SCALE GENOMIC DNA]</scope>
    <source>
        <strain evidence="8 9">ANC 5347</strain>
    </source>
</reference>
<evidence type="ECO:0000313" key="9">
    <source>
        <dbReference type="Proteomes" id="UP000242351"/>
    </source>
</evidence>
<evidence type="ECO:0000256" key="6">
    <source>
        <dbReference type="PROSITE-ProRule" id="PRU10137"/>
    </source>
</evidence>
<keyword evidence="2" id="KW-0229">DNA integration</keyword>
<dbReference type="PANTHER" id="PTHR30461">
    <property type="entry name" value="DNA-INVERTASE FROM LAMBDOID PROPHAGE"/>
    <property type="match status" value="1"/>
</dbReference>
<keyword evidence="4" id="KW-0233">DNA recombination</keyword>
<dbReference type="InterPro" id="IPR050639">
    <property type="entry name" value="SSR_resolvase"/>
</dbReference>
<dbReference type="PROSITE" id="PS00397">
    <property type="entry name" value="RECOMBINASES_1"/>
    <property type="match status" value="1"/>
</dbReference>
<dbReference type="Pfam" id="PF00239">
    <property type="entry name" value="Resolvase"/>
    <property type="match status" value="1"/>
</dbReference>
<evidence type="ECO:0000256" key="2">
    <source>
        <dbReference type="ARBA" id="ARBA00022908"/>
    </source>
</evidence>
<evidence type="ECO:0000256" key="4">
    <source>
        <dbReference type="ARBA" id="ARBA00023172"/>
    </source>
</evidence>
<dbReference type="AlphaFoldDB" id="A0A2H9UI76"/>
<evidence type="ECO:0000313" key="8">
    <source>
        <dbReference type="EMBL" id="PJI31413.1"/>
    </source>
</evidence>
<dbReference type="InterPro" id="IPR006120">
    <property type="entry name" value="Resolvase_HTH_dom"/>
</dbReference>
<dbReference type="GO" id="GO:0015074">
    <property type="term" value="P:DNA integration"/>
    <property type="evidence" value="ECO:0007669"/>
    <property type="project" value="UniProtKB-KW"/>
</dbReference>
<dbReference type="InterPro" id="IPR036162">
    <property type="entry name" value="Resolvase-like_N_sf"/>
</dbReference>
<organism evidence="8 9">
    <name type="scientific">Acinetobacter pseudolwoffii</name>
    <dbReference type="NCBI Taxonomy" id="2053287"/>
    <lineage>
        <taxon>Bacteria</taxon>
        <taxon>Pseudomonadati</taxon>
        <taxon>Pseudomonadota</taxon>
        <taxon>Gammaproteobacteria</taxon>
        <taxon>Moraxellales</taxon>
        <taxon>Moraxellaceae</taxon>
        <taxon>Acinetobacter</taxon>
    </lineage>
</organism>
<evidence type="ECO:0000256" key="3">
    <source>
        <dbReference type="ARBA" id="ARBA00023125"/>
    </source>
</evidence>
<dbReference type="GO" id="GO:0003677">
    <property type="term" value="F:DNA binding"/>
    <property type="evidence" value="ECO:0007669"/>
    <property type="project" value="UniProtKB-KW"/>
</dbReference>
<dbReference type="Pfam" id="PF02796">
    <property type="entry name" value="HTH_7"/>
    <property type="match status" value="1"/>
</dbReference>
<accession>A0A2H9UI76</accession>
<dbReference type="EMBL" id="PGOZ01000026">
    <property type="protein sequence ID" value="PJI31413.1"/>
    <property type="molecule type" value="Genomic_DNA"/>
</dbReference>
<evidence type="ECO:0000259" key="7">
    <source>
        <dbReference type="PROSITE" id="PS51736"/>
    </source>
</evidence>
<dbReference type="InterPro" id="IPR006119">
    <property type="entry name" value="Resolv_N"/>
</dbReference>
<dbReference type="PROSITE" id="PS51736">
    <property type="entry name" value="RECOMBINASES_3"/>
    <property type="match status" value="1"/>
</dbReference>
<dbReference type="SUPFAM" id="SSF53041">
    <property type="entry name" value="Resolvase-like"/>
    <property type="match status" value="1"/>
</dbReference>
<keyword evidence="3" id="KW-0238">DNA-binding</keyword>
<evidence type="ECO:0000256" key="5">
    <source>
        <dbReference type="PIRSR" id="PIRSR606118-50"/>
    </source>
</evidence>
<dbReference type="Gene3D" id="3.40.50.1390">
    <property type="entry name" value="Resolvase, N-terminal catalytic domain"/>
    <property type="match status" value="1"/>
</dbReference>
<dbReference type="GO" id="GO:0000150">
    <property type="term" value="F:DNA strand exchange activity"/>
    <property type="evidence" value="ECO:0007669"/>
    <property type="project" value="InterPro"/>
</dbReference>
<feature type="domain" description="Resolvase/invertase-type recombinase catalytic" evidence="7">
    <location>
        <begin position="15"/>
        <end position="148"/>
    </location>
</feature>
<comment type="similarity">
    <text evidence="1">Belongs to the site-specific recombinase resolvase family.</text>
</comment>
<evidence type="ECO:0000256" key="1">
    <source>
        <dbReference type="ARBA" id="ARBA00009913"/>
    </source>
</evidence>
<sequence>MFIFIQLGCESVKGQKLGYVRVSSAEQNTGRQLEGIEVDRIFIDKASGKNTARPKFQEMLSYVREGDMIVVHSMDRFARSLKDLVTEVDQLVKRGVAIQFVKENITFTAQATPMDNLMLQLMGAFAQFEREIILERQKEGIKIAAAQGKYKGRIHKLNPDQAQALRQAWDEKKYSSKVDLAKAFGISRQAVYRYLSRRED</sequence>
<dbReference type="InterPro" id="IPR006118">
    <property type="entry name" value="Recombinase_CS"/>
</dbReference>
<dbReference type="SMART" id="SM00857">
    <property type="entry name" value="Resolvase"/>
    <property type="match status" value="1"/>
</dbReference>
<proteinExistence type="inferred from homology"/>
<feature type="active site" description="O-(5'-phospho-DNA)-serine intermediate" evidence="5 6">
    <location>
        <position position="23"/>
    </location>
</feature>
<comment type="caution">
    <text evidence="8">The sequence shown here is derived from an EMBL/GenBank/DDBJ whole genome shotgun (WGS) entry which is preliminary data.</text>
</comment>
<name>A0A2H9UI76_9GAMM</name>
<dbReference type="PANTHER" id="PTHR30461:SF26">
    <property type="entry name" value="RESOLVASE HOMOLOG YNEB"/>
    <property type="match status" value="1"/>
</dbReference>
<reference evidence="8 9" key="1">
    <citation type="submission" date="2017-11" db="EMBL/GenBank/DDBJ databases">
        <authorList>
            <person name="Han C.G."/>
        </authorList>
    </citation>
    <scope>NUCLEOTIDE SEQUENCE [LARGE SCALE GENOMIC DNA]</scope>
    <source>
        <strain evidence="8 9">ANC 5347</strain>
    </source>
</reference>